<proteinExistence type="predicted"/>
<protein>
    <submittedName>
        <fullName evidence="1">Cryptochrome/photolyase family protein</fullName>
    </submittedName>
</protein>
<dbReference type="Proteomes" id="UP000189410">
    <property type="component" value="Unassembled WGS sequence"/>
</dbReference>
<dbReference type="Gene3D" id="3.40.50.620">
    <property type="entry name" value="HUPs"/>
    <property type="match status" value="1"/>
</dbReference>
<dbReference type="Gene3D" id="1.25.40.80">
    <property type="match status" value="1"/>
</dbReference>
<evidence type="ECO:0000313" key="2">
    <source>
        <dbReference type="Proteomes" id="UP000189410"/>
    </source>
</evidence>
<comment type="caution">
    <text evidence="1">The sequence shown here is derived from an EMBL/GenBank/DDBJ whole genome shotgun (WGS) entry which is preliminary data.</text>
</comment>
<gene>
    <name evidence="1" type="ORF">BZG73_07630</name>
</gene>
<dbReference type="PANTHER" id="PTHR38657:SF1">
    <property type="entry name" value="SLR1343 PROTEIN"/>
    <property type="match status" value="1"/>
</dbReference>
<dbReference type="InterPro" id="IPR052551">
    <property type="entry name" value="UV-DNA_repair_photolyase"/>
</dbReference>
<dbReference type="Gene3D" id="1.10.10.1710">
    <property type="entry name" value="Deoxyribodipyrimidine photolyase-related"/>
    <property type="match status" value="1"/>
</dbReference>
<dbReference type="PANTHER" id="PTHR38657">
    <property type="entry name" value="SLR1343 PROTEIN"/>
    <property type="match status" value="1"/>
</dbReference>
<organism evidence="1 2">
    <name type="scientific">Salinivibrio siamensis</name>
    <dbReference type="NCBI Taxonomy" id="414286"/>
    <lineage>
        <taxon>Bacteria</taxon>
        <taxon>Pseudomonadati</taxon>
        <taxon>Pseudomonadota</taxon>
        <taxon>Gammaproteobacteria</taxon>
        <taxon>Vibrionales</taxon>
        <taxon>Vibrionaceae</taxon>
        <taxon>Salinivibrio</taxon>
    </lineage>
</organism>
<dbReference type="SUPFAM" id="SSF48173">
    <property type="entry name" value="Cryptochrome/photolyase FAD-binding domain"/>
    <property type="match status" value="1"/>
</dbReference>
<accession>A0ABX3KAD5</accession>
<evidence type="ECO:0000313" key="1">
    <source>
        <dbReference type="EMBL" id="OOE85728.1"/>
    </source>
</evidence>
<dbReference type="Gene3D" id="1.10.579.10">
    <property type="entry name" value="DNA Cyclobutane Dipyrimidine Photolyase, subunit A, domain 3"/>
    <property type="match status" value="1"/>
</dbReference>
<keyword evidence="2" id="KW-1185">Reference proteome</keyword>
<dbReference type="InterPro" id="IPR014729">
    <property type="entry name" value="Rossmann-like_a/b/a_fold"/>
</dbReference>
<dbReference type="Pfam" id="PF04244">
    <property type="entry name" value="DPRP"/>
    <property type="match status" value="1"/>
</dbReference>
<sequence length="520" mass="60223">MPVTNSQYSTLRLVLGDQLNASHSWYKKTDENVLYLVAELKQEATYVKHHIQKVCAFFAGMEAFSHALSQAGHHVCYLTLDDTQNYENLPALVADLCEHYQIKTFEYQRPDEYRLDEQLKEMALPQPVTVTCVDTEHFLLPFDQISKQFTANKHRKMEYFYRDMRRQFGILMEGESPEGGRWNFDQDNRNKLKKSDLAAIPTPLIFSNDVRDILARIERHHVATIGEPAPDLLWPVTRSQAKTLLDHFCRHCLPLFGQFQDAMTGQSEHQWSLYHSRLSFALNAKLLHPMQVIETAISHFRAEEAINLAQIEGFVRQILGWREYIRGVYWTNMPAYANKNALSAQRPLPRFFWTGDTKMRCVSQAVTQSLQTAYAHHIQRLMVTGNFCLLAGVAPDEVDDWYLLIYIDAIEWVEMPNTRGMTQFADNGLVATKPYAASGAYIHRMSDYCGDCHYSVKDKAGEKACPLNALYWHFMHRHRERFAHNPRTAMPYRNWDKMAPTQRDGILRHAEALLENLDAL</sequence>
<name>A0ABX3KAD5_9GAMM</name>
<dbReference type="InterPro" id="IPR007357">
    <property type="entry name" value="PhrB-like"/>
</dbReference>
<dbReference type="EMBL" id="MUFB01000011">
    <property type="protein sequence ID" value="OOE85728.1"/>
    <property type="molecule type" value="Genomic_DNA"/>
</dbReference>
<reference evidence="1 2" key="1">
    <citation type="journal article" date="2017" name="Genome Announc.">
        <title>Draft Genome Sequences of Salinivibrio proteolyticus, Salinivibrio sharmensis, Salinivibrio siamensis, Salinivibrio costicola subsp. alcaliphilus, Salinivibrio costicola subsp. vallismortis, and 29 New Isolates Belonging to the Genus Salinivibrio.</title>
        <authorList>
            <person name="Lopez-Hermoso C."/>
            <person name="de la Haba R.R."/>
            <person name="Sanchez-Porro C."/>
            <person name="Bayliss S.C."/>
            <person name="Feil E.J."/>
            <person name="Ventosa A."/>
        </authorList>
    </citation>
    <scope>NUCLEOTIDE SEQUENCE [LARGE SCALE GENOMIC DNA]</scope>
    <source>
        <strain evidence="1 2">JCM 14472</strain>
    </source>
</reference>
<dbReference type="InterPro" id="IPR036134">
    <property type="entry name" value="Crypto/Photolyase_FAD-like_sf"/>
</dbReference>